<organism evidence="2 3">
    <name type="scientific">Solanum tuberosum</name>
    <name type="common">Potato</name>
    <dbReference type="NCBI Taxonomy" id="4113"/>
    <lineage>
        <taxon>Eukaryota</taxon>
        <taxon>Viridiplantae</taxon>
        <taxon>Streptophyta</taxon>
        <taxon>Embryophyta</taxon>
        <taxon>Tracheophyta</taxon>
        <taxon>Spermatophyta</taxon>
        <taxon>Magnoliopsida</taxon>
        <taxon>eudicotyledons</taxon>
        <taxon>Gunneridae</taxon>
        <taxon>Pentapetalae</taxon>
        <taxon>asterids</taxon>
        <taxon>lamiids</taxon>
        <taxon>Solanales</taxon>
        <taxon>Solanaceae</taxon>
        <taxon>Solanoideae</taxon>
        <taxon>Solaneae</taxon>
        <taxon>Solanum</taxon>
    </lineage>
</organism>
<dbReference type="HOGENOM" id="CLU_029307_7_3_1"/>
<reference evidence="3" key="1">
    <citation type="journal article" date="2011" name="Nature">
        <title>Genome sequence and analysis of the tuber crop potato.</title>
        <authorList>
            <consortium name="The Potato Genome Sequencing Consortium"/>
        </authorList>
    </citation>
    <scope>NUCLEOTIDE SEQUENCE [LARGE SCALE GENOMIC DNA]</scope>
    <source>
        <strain evidence="3">cv. DM1-3 516 R44</strain>
    </source>
</reference>
<keyword evidence="3" id="KW-1185">Reference proteome</keyword>
<dbReference type="Gramene" id="PGSC0003DMT400093572">
    <property type="protein sequence ID" value="PGSC0003DMT400093572"/>
    <property type="gene ID" value="PGSC0003DMG400043143"/>
</dbReference>
<feature type="region of interest" description="Disordered" evidence="1">
    <location>
        <begin position="129"/>
        <end position="151"/>
    </location>
</feature>
<dbReference type="AlphaFoldDB" id="M1DS86"/>
<accession>M1DS86</accession>
<feature type="compositionally biased region" description="Basic residues" evidence="1">
    <location>
        <begin position="58"/>
        <end position="73"/>
    </location>
</feature>
<name>M1DS86_SOLTU</name>
<dbReference type="Proteomes" id="UP000011115">
    <property type="component" value="Unassembled WGS sequence"/>
</dbReference>
<dbReference type="EnsemblPlants" id="PGSC0003DMT400093572">
    <property type="protein sequence ID" value="PGSC0003DMT400093572"/>
    <property type="gene ID" value="PGSC0003DMG400043143"/>
</dbReference>
<dbReference type="PaxDb" id="4113-PGSC0003DMT400093572"/>
<feature type="compositionally biased region" description="Polar residues" evidence="1">
    <location>
        <begin position="141"/>
        <end position="151"/>
    </location>
</feature>
<evidence type="ECO:0000313" key="3">
    <source>
        <dbReference type="Proteomes" id="UP000011115"/>
    </source>
</evidence>
<proteinExistence type="predicted"/>
<feature type="region of interest" description="Disordered" evidence="1">
    <location>
        <begin position="19"/>
        <end position="92"/>
    </location>
</feature>
<feature type="compositionally biased region" description="Basic and acidic residues" evidence="1">
    <location>
        <begin position="74"/>
        <end position="86"/>
    </location>
</feature>
<dbReference type="InParanoid" id="M1DS86"/>
<evidence type="ECO:0000256" key="1">
    <source>
        <dbReference type="SAM" id="MobiDB-lite"/>
    </source>
</evidence>
<reference evidence="2" key="2">
    <citation type="submission" date="2015-06" db="UniProtKB">
        <authorList>
            <consortium name="EnsemblPlants"/>
        </authorList>
    </citation>
    <scope>IDENTIFICATION</scope>
    <source>
        <strain evidence="2">DM1-3 516 R44</strain>
    </source>
</reference>
<feature type="compositionally biased region" description="Basic and acidic residues" evidence="1">
    <location>
        <begin position="20"/>
        <end position="57"/>
    </location>
</feature>
<sequence length="151" mass="16967">MKTLKFQVFEVLRKAWTLGRNKEQKGRKEQRNEAESLDEKHGIDVARSKVAGRDVPPRHIRSQKFRRYAKKPNKTKEKTKSKEASSSRRISIEPTVPSWARGFITMILNFGAACDLDAMIMANIAAAAEAENQSQKEDTPGTDSQTYGATA</sequence>
<protein>
    <submittedName>
        <fullName evidence="2">Uncharacterized protein</fullName>
    </submittedName>
</protein>
<evidence type="ECO:0000313" key="2">
    <source>
        <dbReference type="EnsemblPlants" id="PGSC0003DMT400093572"/>
    </source>
</evidence>